<reference evidence="2 3" key="1">
    <citation type="submission" date="2023-07" db="EMBL/GenBank/DDBJ databases">
        <title>Sorghum-associated microbial communities from plants grown in Nebraska, USA.</title>
        <authorList>
            <person name="Schachtman D."/>
        </authorList>
    </citation>
    <scope>NUCLEOTIDE SEQUENCE [LARGE SCALE GENOMIC DNA]</scope>
    <source>
        <strain evidence="2 3">BE308</strain>
    </source>
</reference>
<proteinExistence type="predicted"/>
<name>A0ABU1ZVS9_9BURK</name>
<dbReference type="SUPFAM" id="SSF52091">
    <property type="entry name" value="SpoIIaa-like"/>
    <property type="match status" value="1"/>
</dbReference>
<dbReference type="PANTHER" id="PTHR35849:SF2">
    <property type="entry name" value="BLR2341 PROTEIN"/>
    <property type="match status" value="1"/>
</dbReference>
<dbReference type="InterPro" id="IPR052746">
    <property type="entry name" value="MlaB_ABC_Transporter"/>
</dbReference>
<dbReference type="PANTHER" id="PTHR35849">
    <property type="entry name" value="BLR2341 PROTEIN"/>
    <property type="match status" value="1"/>
</dbReference>
<dbReference type="Pfam" id="PF13466">
    <property type="entry name" value="STAS_2"/>
    <property type="match status" value="1"/>
</dbReference>
<evidence type="ECO:0000313" key="3">
    <source>
        <dbReference type="Proteomes" id="UP001268089"/>
    </source>
</evidence>
<dbReference type="CDD" id="cd07043">
    <property type="entry name" value="STAS_anti-anti-sigma_factors"/>
    <property type="match status" value="1"/>
</dbReference>
<evidence type="ECO:0000259" key="1">
    <source>
        <dbReference type="PROSITE" id="PS50801"/>
    </source>
</evidence>
<keyword evidence="3" id="KW-1185">Reference proteome</keyword>
<dbReference type="InterPro" id="IPR058548">
    <property type="entry name" value="MlaB-like_STAS"/>
</dbReference>
<protein>
    <submittedName>
        <fullName evidence="2">Anti-anti-sigma factor</fullName>
    </submittedName>
</protein>
<dbReference type="PROSITE" id="PS50801">
    <property type="entry name" value="STAS"/>
    <property type="match status" value="1"/>
</dbReference>
<dbReference type="InterPro" id="IPR036513">
    <property type="entry name" value="STAS_dom_sf"/>
</dbReference>
<sequence length="110" mass="12122">MGVTVERTKDDLCRILVEGEMTIYTAQELKDQLLAPLEQYKQVELNLGAVTEIDSAGLQLLVLVKTEAHAQDRTLSITDHSPCVLDILDLCDLEGFFGDTVLVHVAEPTP</sequence>
<dbReference type="EMBL" id="JAVDXO010000013">
    <property type="protein sequence ID" value="MDR7308656.1"/>
    <property type="molecule type" value="Genomic_DNA"/>
</dbReference>
<comment type="caution">
    <text evidence="2">The sequence shown here is derived from an EMBL/GenBank/DDBJ whole genome shotgun (WGS) entry which is preliminary data.</text>
</comment>
<dbReference type="Proteomes" id="UP001268089">
    <property type="component" value="Unassembled WGS sequence"/>
</dbReference>
<accession>A0ABU1ZVS9</accession>
<gene>
    <name evidence="2" type="ORF">J2X15_003977</name>
</gene>
<feature type="domain" description="STAS" evidence="1">
    <location>
        <begin position="15"/>
        <end position="110"/>
    </location>
</feature>
<organism evidence="2 3">
    <name type="scientific">Rhodoferax saidenbachensis</name>
    <dbReference type="NCBI Taxonomy" id="1484693"/>
    <lineage>
        <taxon>Bacteria</taxon>
        <taxon>Pseudomonadati</taxon>
        <taxon>Pseudomonadota</taxon>
        <taxon>Betaproteobacteria</taxon>
        <taxon>Burkholderiales</taxon>
        <taxon>Comamonadaceae</taxon>
        <taxon>Rhodoferax</taxon>
    </lineage>
</organism>
<evidence type="ECO:0000313" key="2">
    <source>
        <dbReference type="EMBL" id="MDR7308656.1"/>
    </source>
</evidence>
<dbReference type="RefSeq" id="WP_310346272.1">
    <property type="nucleotide sequence ID" value="NZ_JAVDXO010000013.1"/>
</dbReference>
<dbReference type="InterPro" id="IPR002645">
    <property type="entry name" value="STAS_dom"/>
</dbReference>
<dbReference type="Gene3D" id="3.30.750.24">
    <property type="entry name" value="STAS domain"/>
    <property type="match status" value="1"/>
</dbReference>